<name>A0A316YVG0_9BASI</name>
<organism evidence="2 3">
    <name type="scientific">Acaromyces ingoldii</name>
    <dbReference type="NCBI Taxonomy" id="215250"/>
    <lineage>
        <taxon>Eukaryota</taxon>
        <taxon>Fungi</taxon>
        <taxon>Dikarya</taxon>
        <taxon>Basidiomycota</taxon>
        <taxon>Ustilaginomycotina</taxon>
        <taxon>Exobasidiomycetes</taxon>
        <taxon>Exobasidiales</taxon>
        <taxon>Cryptobasidiaceae</taxon>
        <taxon>Acaromyces</taxon>
    </lineage>
</organism>
<sequence length="396" mass="42817">MTSMIPSKSADSHLEPSTVSNSVSNAGTTLPRMTQAPIRKTISLSSIFREKRRPRSSSLLPPDELEQQDGKRKKKPSQRSFSPSSPTQPYFSSQPESTSSSSSVGRWHGRLSRVVPFHNAPPSSPPPMPIPSRPACPAPLLDLSAFDEDDEHAFLPRHDLDPKALLSLQAATAAASSAPIGSVGASGVSTPLQRSLSQESFHCRGLDLDFMEGYGAAQPRLGGDNVAKGMETMTANTRPVSMVSLDTLDSLSSVSSSASSVWSDAYSTLSSRMEMTSPFQCPPSPPPQLNLVFIMPKDIVDEAPQRVEIATSSSDSVLELKEHVSRRLDCSPRSLALVIASTSDCDEPTDNRRRLDNDRALYEEGLQDNDEIIVELLPHTARNSASTSACYAKSFF</sequence>
<dbReference type="Proteomes" id="UP000245768">
    <property type="component" value="Unassembled WGS sequence"/>
</dbReference>
<feature type="compositionally biased region" description="Low complexity" evidence="1">
    <location>
        <begin position="92"/>
        <end position="103"/>
    </location>
</feature>
<keyword evidence="3" id="KW-1185">Reference proteome</keyword>
<feature type="compositionally biased region" description="Polar residues" evidence="1">
    <location>
        <begin position="15"/>
        <end position="32"/>
    </location>
</feature>
<dbReference type="EMBL" id="KZ819635">
    <property type="protein sequence ID" value="PWN91715.1"/>
    <property type="molecule type" value="Genomic_DNA"/>
</dbReference>
<accession>A0A316YVG0</accession>
<feature type="compositionally biased region" description="Polar residues" evidence="1">
    <location>
        <begin position="78"/>
        <end position="91"/>
    </location>
</feature>
<protein>
    <recommendedName>
        <fullName evidence="4">Ubiquitin-like domain-containing protein</fullName>
    </recommendedName>
</protein>
<proteinExistence type="predicted"/>
<dbReference type="RefSeq" id="XP_025378913.1">
    <property type="nucleotide sequence ID" value="XM_025521113.1"/>
</dbReference>
<gene>
    <name evidence="2" type="ORF">FA10DRAFT_265560</name>
</gene>
<evidence type="ECO:0000313" key="3">
    <source>
        <dbReference type="Proteomes" id="UP000245768"/>
    </source>
</evidence>
<feature type="compositionally biased region" description="Pro residues" evidence="1">
    <location>
        <begin position="122"/>
        <end position="136"/>
    </location>
</feature>
<evidence type="ECO:0008006" key="4">
    <source>
        <dbReference type="Google" id="ProtNLM"/>
    </source>
</evidence>
<feature type="region of interest" description="Disordered" evidence="1">
    <location>
        <begin position="1"/>
        <end position="136"/>
    </location>
</feature>
<dbReference type="InParanoid" id="A0A316YVG0"/>
<dbReference type="AlphaFoldDB" id="A0A316YVG0"/>
<evidence type="ECO:0000256" key="1">
    <source>
        <dbReference type="SAM" id="MobiDB-lite"/>
    </source>
</evidence>
<evidence type="ECO:0000313" key="2">
    <source>
        <dbReference type="EMBL" id="PWN91715.1"/>
    </source>
</evidence>
<dbReference type="CDD" id="cd17039">
    <property type="entry name" value="Ubl_ubiquitin_like"/>
    <property type="match status" value="1"/>
</dbReference>
<dbReference type="SUPFAM" id="SSF54236">
    <property type="entry name" value="Ubiquitin-like"/>
    <property type="match status" value="1"/>
</dbReference>
<dbReference type="GeneID" id="37043029"/>
<dbReference type="InterPro" id="IPR029071">
    <property type="entry name" value="Ubiquitin-like_domsf"/>
</dbReference>
<reference evidence="2 3" key="1">
    <citation type="journal article" date="2018" name="Mol. Biol. Evol.">
        <title>Broad Genomic Sampling Reveals a Smut Pathogenic Ancestry of the Fungal Clade Ustilaginomycotina.</title>
        <authorList>
            <person name="Kijpornyongpan T."/>
            <person name="Mondo S.J."/>
            <person name="Barry K."/>
            <person name="Sandor L."/>
            <person name="Lee J."/>
            <person name="Lipzen A."/>
            <person name="Pangilinan J."/>
            <person name="LaButti K."/>
            <person name="Hainaut M."/>
            <person name="Henrissat B."/>
            <person name="Grigoriev I.V."/>
            <person name="Spatafora J.W."/>
            <person name="Aime M.C."/>
        </authorList>
    </citation>
    <scope>NUCLEOTIDE SEQUENCE [LARGE SCALE GENOMIC DNA]</scope>
    <source>
        <strain evidence="2 3">MCA 4198</strain>
    </source>
</reference>